<keyword evidence="3" id="KW-1185">Reference proteome</keyword>
<feature type="transmembrane region" description="Helical" evidence="1">
    <location>
        <begin position="76"/>
        <end position="95"/>
    </location>
</feature>
<evidence type="ECO:0008006" key="4">
    <source>
        <dbReference type="Google" id="ProtNLM"/>
    </source>
</evidence>
<proteinExistence type="predicted"/>
<organism evidence="2 3">
    <name type="scientific">Ilyodon furcidens</name>
    <name type="common">goldbreast splitfin</name>
    <dbReference type="NCBI Taxonomy" id="33524"/>
    <lineage>
        <taxon>Eukaryota</taxon>
        <taxon>Metazoa</taxon>
        <taxon>Chordata</taxon>
        <taxon>Craniata</taxon>
        <taxon>Vertebrata</taxon>
        <taxon>Euteleostomi</taxon>
        <taxon>Actinopterygii</taxon>
        <taxon>Neopterygii</taxon>
        <taxon>Teleostei</taxon>
        <taxon>Neoteleostei</taxon>
        <taxon>Acanthomorphata</taxon>
        <taxon>Ovalentaria</taxon>
        <taxon>Atherinomorphae</taxon>
        <taxon>Cyprinodontiformes</taxon>
        <taxon>Goodeidae</taxon>
        <taxon>Ilyodon</taxon>
    </lineage>
</organism>
<sequence>MGSYGPLLFCPSHTLACVYVCFVFMYNTSCAFVTPGVIWPPLGSDGSVVGVRRGSIYGRTGVCISRVYVQTSCPPLLFSLIIVILFFVFPHRLVYVRACILQPVRPRSSRNLYMLVTHPHFL</sequence>
<name>A0ABV0TEY7_9TELE</name>
<protein>
    <recommendedName>
        <fullName evidence="4">Secreted protein</fullName>
    </recommendedName>
</protein>
<comment type="caution">
    <text evidence="2">The sequence shown here is derived from an EMBL/GenBank/DDBJ whole genome shotgun (WGS) entry which is preliminary data.</text>
</comment>
<feature type="transmembrane region" description="Helical" evidence="1">
    <location>
        <begin position="7"/>
        <end position="26"/>
    </location>
</feature>
<keyword evidence="1" id="KW-1133">Transmembrane helix</keyword>
<evidence type="ECO:0000313" key="3">
    <source>
        <dbReference type="Proteomes" id="UP001482620"/>
    </source>
</evidence>
<accession>A0ABV0TEY7</accession>
<dbReference type="EMBL" id="JAHRIQ010029766">
    <property type="protein sequence ID" value="MEQ2231026.1"/>
    <property type="molecule type" value="Genomic_DNA"/>
</dbReference>
<keyword evidence="1" id="KW-0812">Transmembrane</keyword>
<evidence type="ECO:0000256" key="1">
    <source>
        <dbReference type="SAM" id="Phobius"/>
    </source>
</evidence>
<evidence type="ECO:0000313" key="2">
    <source>
        <dbReference type="EMBL" id="MEQ2231026.1"/>
    </source>
</evidence>
<gene>
    <name evidence="2" type="ORF">ILYODFUR_035173</name>
</gene>
<keyword evidence="1" id="KW-0472">Membrane</keyword>
<dbReference type="Proteomes" id="UP001482620">
    <property type="component" value="Unassembled WGS sequence"/>
</dbReference>
<reference evidence="2 3" key="1">
    <citation type="submission" date="2021-06" db="EMBL/GenBank/DDBJ databases">
        <authorList>
            <person name="Palmer J.M."/>
        </authorList>
    </citation>
    <scope>NUCLEOTIDE SEQUENCE [LARGE SCALE GENOMIC DNA]</scope>
    <source>
        <strain evidence="3">if_2019</strain>
        <tissue evidence="2">Muscle</tissue>
    </source>
</reference>